<evidence type="ECO:0000256" key="7">
    <source>
        <dbReference type="ARBA" id="ARBA00022729"/>
    </source>
</evidence>
<dbReference type="SUPFAM" id="SSF56601">
    <property type="entry name" value="beta-lactamase/transpeptidase-like"/>
    <property type="match status" value="1"/>
</dbReference>
<evidence type="ECO:0000313" key="16">
    <source>
        <dbReference type="EMBL" id="MBP1969663.1"/>
    </source>
</evidence>
<keyword evidence="8 16" id="KW-0378">Hydrolase</keyword>
<comment type="pathway">
    <text evidence="2">Cell wall biogenesis; peptidoglycan biosynthesis.</text>
</comment>
<feature type="chain" id="PRO_5045992595" description="serine-type D-Ala-D-Ala carboxypeptidase" evidence="14">
    <location>
        <begin position="20"/>
        <end position="394"/>
    </location>
</feature>
<evidence type="ECO:0000313" key="17">
    <source>
        <dbReference type="Proteomes" id="UP001519345"/>
    </source>
</evidence>
<evidence type="ECO:0000256" key="9">
    <source>
        <dbReference type="ARBA" id="ARBA00022960"/>
    </source>
</evidence>
<keyword evidence="10" id="KW-0573">Peptidoglycan synthesis</keyword>
<evidence type="ECO:0000256" key="10">
    <source>
        <dbReference type="ARBA" id="ARBA00022984"/>
    </source>
</evidence>
<dbReference type="InterPro" id="IPR012907">
    <property type="entry name" value="Peptidase_S11_C"/>
</dbReference>
<keyword evidence="17" id="KW-1185">Reference proteome</keyword>
<keyword evidence="5 16" id="KW-0121">Carboxypeptidase</keyword>
<comment type="function">
    <text evidence="1">Removes C-terminal D-alanyl residues from sugar-peptide cell wall precursors.</text>
</comment>
<dbReference type="SUPFAM" id="SSF69189">
    <property type="entry name" value="Penicillin-binding protein associated domain"/>
    <property type="match status" value="1"/>
</dbReference>
<evidence type="ECO:0000256" key="4">
    <source>
        <dbReference type="ARBA" id="ARBA00012448"/>
    </source>
</evidence>
<dbReference type="Pfam" id="PF07943">
    <property type="entry name" value="PBP5_C"/>
    <property type="match status" value="1"/>
</dbReference>
<dbReference type="Gene3D" id="2.60.410.10">
    <property type="entry name" value="D-Ala-D-Ala carboxypeptidase, C-terminal domain"/>
    <property type="match status" value="1"/>
</dbReference>
<evidence type="ECO:0000256" key="13">
    <source>
        <dbReference type="RuleBase" id="RU004016"/>
    </source>
</evidence>
<keyword evidence="9" id="KW-0133">Cell shape</keyword>
<dbReference type="SMART" id="SM00936">
    <property type="entry name" value="PBP5_C"/>
    <property type="match status" value="1"/>
</dbReference>
<dbReference type="InterPro" id="IPR018044">
    <property type="entry name" value="Peptidase_S11"/>
</dbReference>
<feature type="domain" description="Peptidase S11 D-Ala-D-Ala carboxypeptidase A C-terminal" evidence="15">
    <location>
        <begin position="285"/>
        <end position="376"/>
    </location>
</feature>
<name>A0ABS4IFG0_9BACI</name>
<accession>A0ABS4IFG0</accession>
<feature type="signal peptide" evidence="14">
    <location>
        <begin position="1"/>
        <end position="19"/>
    </location>
</feature>
<dbReference type="InterPro" id="IPR001967">
    <property type="entry name" value="Peptidase_S11_N"/>
</dbReference>
<dbReference type="GO" id="GO:0009002">
    <property type="term" value="F:serine-type D-Ala-D-Ala carboxypeptidase activity"/>
    <property type="evidence" value="ECO:0007669"/>
    <property type="project" value="UniProtKB-EC"/>
</dbReference>
<dbReference type="Gene3D" id="3.40.710.10">
    <property type="entry name" value="DD-peptidase/beta-lactamase superfamily"/>
    <property type="match status" value="1"/>
</dbReference>
<comment type="similarity">
    <text evidence="3 13">Belongs to the peptidase S11 family.</text>
</comment>
<evidence type="ECO:0000256" key="1">
    <source>
        <dbReference type="ARBA" id="ARBA00003217"/>
    </source>
</evidence>
<keyword evidence="11" id="KW-0961">Cell wall biogenesis/degradation</keyword>
<evidence type="ECO:0000256" key="3">
    <source>
        <dbReference type="ARBA" id="ARBA00007164"/>
    </source>
</evidence>
<evidence type="ECO:0000256" key="14">
    <source>
        <dbReference type="SAM" id="SignalP"/>
    </source>
</evidence>
<dbReference type="PANTHER" id="PTHR21581:SF6">
    <property type="entry name" value="TRAFFICKING PROTEIN PARTICLE COMPLEX SUBUNIT 12"/>
    <property type="match status" value="1"/>
</dbReference>
<evidence type="ECO:0000256" key="12">
    <source>
        <dbReference type="ARBA" id="ARBA00034000"/>
    </source>
</evidence>
<evidence type="ECO:0000256" key="5">
    <source>
        <dbReference type="ARBA" id="ARBA00022645"/>
    </source>
</evidence>
<dbReference type="InterPro" id="IPR037167">
    <property type="entry name" value="Peptidase_S11_C_sf"/>
</dbReference>
<dbReference type="Pfam" id="PF00768">
    <property type="entry name" value="Peptidase_S11"/>
    <property type="match status" value="1"/>
</dbReference>
<dbReference type="InterPro" id="IPR015956">
    <property type="entry name" value="Peniciliin-bd_prot_C_sf"/>
</dbReference>
<dbReference type="EC" id="3.4.16.4" evidence="4"/>
<sequence length="394" mass="44002">MKKFVLIVSFIYLMTFAIAAPVFAEEENNDNSNESLDLASDAESAILIERDTGKLIFDKNAHEKLPPASMTKVMTLLLIMEALDQGDLELDEVIQISEYAASMGGSQVFLEAGEEMSVEDLLKGVAIASGNDASVALAERIAGSEEAFVQKMNDKVETLELENTKFQNTTGLPADDHYSTSYDMAIIAKELLKYETITDYTSVYEDYLREGEEDEFWLVNTNRLVRFYSGVDGLKTGFTNEAKYCLTATAQKDDMRVVAVVMGVETPKERNATVSEMLDYAFNHFDTKKLFDKDEIITTMQLLKAENKDIDVVASQSISTIHAKGESTENLQTIVNVEEDVTLPLKKGDQVGTLIVENENDTLSETPLVVDRGIEKASYFTFIKRSMQEMAKYR</sequence>
<proteinExistence type="inferred from homology"/>
<keyword evidence="7 14" id="KW-0732">Signal</keyword>
<dbReference type="PANTHER" id="PTHR21581">
    <property type="entry name" value="D-ALANYL-D-ALANINE CARBOXYPEPTIDASE"/>
    <property type="match status" value="1"/>
</dbReference>
<dbReference type="PRINTS" id="PR00725">
    <property type="entry name" value="DADACBPTASE1"/>
</dbReference>
<evidence type="ECO:0000256" key="6">
    <source>
        <dbReference type="ARBA" id="ARBA00022670"/>
    </source>
</evidence>
<dbReference type="InterPro" id="IPR012338">
    <property type="entry name" value="Beta-lactam/transpept-like"/>
</dbReference>
<keyword evidence="6" id="KW-0645">Protease</keyword>
<evidence type="ECO:0000256" key="8">
    <source>
        <dbReference type="ARBA" id="ARBA00022801"/>
    </source>
</evidence>
<dbReference type="RefSeq" id="WP_209462849.1">
    <property type="nucleotide sequence ID" value="NZ_CP110224.1"/>
</dbReference>
<dbReference type="Proteomes" id="UP001519345">
    <property type="component" value="Unassembled WGS sequence"/>
</dbReference>
<reference evidence="16 17" key="1">
    <citation type="submission" date="2021-03" db="EMBL/GenBank/DDBJ databases">
        <title>Genomic Encyclopedia of Type Strains, Phase IV (KMG-IV): sequencing the most valuable type-strain genomes for metagenomic binning, comparative biology and taxonomic classification.</title>
        <authorList>
            <person name="Goeker M."/>
        </authorList>
    </citation>
    <scope>NUCLEOTIDE SEQUENCE [LARGE SCALE GENOMIC DNA]</scope>
    <source>
        <strain evidence="16 17">DSM 25609</strain>
    </source>
</reference>
<dbReference type="EMBL" id="JAGGKX010000007">
    <property type="protein sequence ID" value="MBP1969663.1"/>
    <property type="molecule type" value="Genomic_DNA"/>
</dbReference>
<gene>
    <name evidence="16" type="ORF">J2Z83_001770</name>
</gene>
<protein>
    <recommendedName>
        <fullName evidence="4">serine-type D-Ala-D-Ala carboxypeptidase</fullName>
        <ecNumber evidence="4">3.4.16.4</ecNumber>
    </recommendedName>
</protein>
<comment type="catalytic activity">
    <reaction evidence="12">
        <text>Preferential cleavage: (Ac)2-L-Lys-D-Ala-|-D-Ala. Also transpeptidation of peptidyl-alanyl moieties that are N-acyl substituents of D-alanine.</text>
        <dbReference type="EC" id="3.4.16.4"/>
    </reaction>
</comment>
<organism evidence="16 17">
    <name type="scientific">Virgibacillus natechei</name>
    <dbReference type="NCBI Taxonomy" id="1216297"/>
    <lineage>
        <taxon>Bacteria</taxon>
        <taxon>Bacillati</taxon>
        <taxon>Bacillota</taxon>
        <taxon>Bacilli</taxon>
        <taxon>Bacillales</taxon>
        <taxon>Bacillaceae</taxon>
        <taxon>Virgibacillus</taxon>
    </lineage>
</organism>
<evidence type="ECO:0000259" key="15">
    <source>
        <dbReference type="SMART" id="SM00936"/>
    </source>
</evidence>
<evidence type="ECO:0000256" key="2">
    <source>
        <dbReference type="ARBA" id="ARBA00004752"/>
    </source>
</evidence>
<evidence type="ECO:0000256" key="11">
    <source>
        <dbReference type="ARBA" id="ARBA00023316"/>
    </source>
</evidence>
<comment type="caution">
    <text evidence="16">The sequence shown here is derived from an EMBL/GenBank/DDBJ whole genome shotgun (WGS) entry which is preliminary data.</text>
</comment>